<dbReference type="PROSITE" id="PS51257">
    <property type="entry name" value="PROKAR_LIPOPROTEIN"/>
    <property type="match status" value="1"/>
</dbReference>
<evidence type="ECO:0000313" key="4">
    <source>
        <dbReference type="RefSeq" id="XP_019092102.1"/>
    </source>
</evidence>
<name>A0ABM1QZB4_CAMSA</name>
<feature type="region of interest" description="Disordered" evidence="1">
    <location>
        <begin position="66"/>
        <end position="89"/>
    </location>
</feature>
<keyword evidence="3" id="KW-1185">Reference proteome</keyword>
<dbReference type="RefSeq" id="XP_019092102.1">
    <property type="nucleotide sequence ID" value="XM_019236557.1"/>
</dbReference>
<dbReference type="Proteomes" id="UP000694864">
    <property type="component" value="Chromosome 15"/>
</dbReference>
<dbReference type="GeneID" id="104745198"/>
<feature type="signal peptide" evidence="2">
    <location>
        <begin position="1"/>
        <end position="24"/>
    </location>
</feature>
<evidence type="ECO:0000256" key="1">
    <source>
        <dbReference type="SAM" id="MobiDB-lite"/>
    </source>
</evidence>
<protein>
    <submittedName>
        <fullName evidence="4">Defensin-like protein 311</fullName>
    </submittedName>
</protein>
<sequence>MEKISAFFIILFLVSSCMVSMSVGDICKTDRDCVEIGFPRCKNTGKMPTCYNGYCSCFAPPRRFSPPPPPPPPPHSSTPNSPSSSTSKF</sequence>
<feature type="chain" id="PRO_5045074337" evidence="2">
    <location>
        <begin position="25"/>
        <end position="89"/>
    </location>
</feature>
<feature type="compositionally biased region" description="Pro residues" evidence="1">
    <location>
        <begin position="66"/>
        <end position="76"/>
    </location>
</feature>
<reference evidence="4" key="2">
    <citation type="submission" date="2025-08" db="UniProtKB">
        <authorList>
            <consortium name="RefSeq"/>
        </authorList>
    </citation>
    <scope>IDENTIFICATION</scope>
    <source>
        <tissue evidence="4">Leaf</tissue>
    </source>
</reference>
<keyword evidence="2" id="KW-0732">Signal</keyword>
<gene>
    <name evidence="4" type="primary">LOC104745198</name>
</gene>
<reference evidence="3" key="1">
    <citation type="journal article" date="2014" name="Nat. Commun.">
        <title>The emerging biofuel crop Camelina sativa retains a highly undifferentiated hexaploid genome structure.</title>
        <authorList>
            <person name="Kagale S."/>
            <person name="Koh C."/>
            <person name="Nixon J."/>
            <person name="Bollina V."/>
            <person name="Clarke W.E."/>
            <person name="Tuteja R."/>
            <person name="Spillane C."/>
            <person name="Robinson S.J."/>
            <person name="Links M.G."/>
            <person name="Clarke C."/>
            <person name="Higgins E.E."/>
            <person name="Huebert T."/>
            <person name="Sharpe A.G."/>
            <person name="Parkin I.A."/>
        </authorList>
    </citation>
    <scope>NUCLEOTIDE SEQUENCE [LARGE SCALE GENOMIC DNA]</scope>
    <source>
        <strain evidence="3">cv. DH55</strain>
    </source>
</reference>
<proteinExistence type="predicted"/>
<evidence type="ECO:0000313" key="3">
    <source>
        <dbReference type="Proteomes" id="UP000694864"/>
    </source>
</evidence>
<organism evidence="3 4">
    <name type="scientific">Camelina sativa</name>
    <name type="common">False flax</name>
    <name type="synonym">Myagrum sativum</name>
    <dbReference type="NCBI Taxonomy" id="90675"/>
    <lineage>
        <taxon>Eukaryota</taxon>
        <taxon>Viridiplantae</taxon>
        <taxon>Streptophyta</taxon>
        <taxon>Embryophyta</taxon>
        <taxon>Tracheophyta</taxon>
        <taxon>Spermatophyta</taxon>
        <taxon>Magnoliopsida</taxon>
        <taxon>eudicotyledons</taxon>
        <taxon>Gunneridae</taxon>
        <taxon>Pentapetalae</taxon>
        <taxon>rosids</taxon>
        <taxon>malvids</taxon>
        <taxon>Brassicales</taxon>
        <taxon>Brassicaceae</taxon>
        <taxon>Camelineae</taxon>
        <taxon>Camelina</taxon>
    </lineage>
</organism>
<evidence type="ECO:0000256" key="2">
    <source>
        <dbReference type="SAM" id="SignalP"/>
    </source>
</evidence>
<accession>A0ABM1QZB4</accession>
<feature type="compositionally biased region" description="Low complexity" evidence="1">
    <location>
        <begin position="77"/>
        <end position="89"/>
    </location>
</feature>